<proteinExistence type="predicted"/>
<evidence type="ECO:0000256" key="1">
    <source>
        <dbReference type="ARBA" id="ARBA00004651"/>
    </source>
</evidence>
<evidence type="ECO:0000259" key="8">
    <source>
        <dbReference type="PROSITE" id="PS50850"/>
    </source>
</evidence>
<dbReference type="InterPro" id="IPR011701">
    <property type="entry name" value="MFS"/>
</dbReference>
<keyword evidence="10" id="KW-1185">Reference proteome</keyword>
<dbReference type="PROSITE" id="PS50850">
    <property type="entry name" value="MFS"/>
    <property type="match status" value="1"/>
</dbReference>
<evidence type="ECO:0000256" key="3">
    <source>
        <dbReference type="ARBA" id="ARBA00022475"/>
    </source>
</evidence>
<feature type="transmembrane region" description="Helical" evidence="7">
    <location>
        <begin position="83"/>
        <end position="102"/>
    </location>
</feature>
<comment type="caution">
    <text evidence="9">The sequence shown here is derived from an EMBL/GenBank/DDBJ whole genome shotgun (WGS) entry which is preliminary data.</text>
</comment>
<feature type="transmembrane region" description="Helical" evidence="7">
    <location>
        <begin position="140"/>
        <end position="161"/>
    </location>
</feature>
<dbReference type="PANTHER" id="PTHR42718:SF47">
    <property type="entry name" value="METHYL VIOLOGEN RESISTANCE PROTEIN SMVA"/>
    <property type="match status" value="1"/>
</dbReference>
<dbReference type="PANTHER" id="PTHR42718">
    <property type="entry name" value="MAJOR FACILITATOR SUPERFAMILY MULTIDRUG TRANSPORTER MFSC"/>
    <property type="match status" value="1"/>
</dbReference>
<feature type="transmembrane region" description="Helical" evidence="7">
    <location>
        <begin position="404"/>
        <end position="424"/>
    </location>
</feature>
<protein>
    <submittedName>
        <fullName evidence="9">MFS transporter</fullName>
    </submittedName>
</protein>
<evidence type="ECO:0000256" key="6">
    <source>
        <dbReference type="ARBA" id="ARBA00023136"/>
    </source>
</evidence>
<feature type="transmembrane region" description="Helical" evidence="7">
    <location>
        <begin position="270"/>
        <end position="291"/>
    </location>
</feature>
<evidence type="ECO:0000256" key="4">
    <source>
        <dbReference type="ARBA" id="ARBA00022692"/>
    </source>
</evidence>
<feature type="transmembrane region" description="Helical" evidence="7">
    <location>
        <begin position="232"/>
        <end position="249"/>
    </location>
</feature>
<feature type="transmembrane region" description="Helical" evidence="7">
    <location>
        <begin position="167"/>
        <end position="191"/>
    </location>
</feature>
<evidence type="ECO:0000256" key="5">
    <source>
        <dbReference type="ARBA" id="ARBA00022989"/>
    </source>
</evidence>
<dbReference type="InterPro" id="IPR020846">
    <property type="entry name" value="MFS_dom"/>
</dbReference>
<feature type="transmembrane region" description="Helical" evidence="7">
    <location>
        <begin position="360"/>
        <end position="383"/>
    </location>
</feature>
<gene>
    <name evidence="9" type="ORF">ACFPUY_06470</name>
</gene>
<feature type="transmembrane region" description="Helical" evidence="7">
    <location>
        <begin position="108"/>
        <end position="133"/>
    </location>
</feature>
<keyword evidence="6 7" id="KW-0472">Membrane</keyword>
<keyword evidence="5 7" id="KW-1133">Transmembrane helix</keyword>
<evidence type="ECO:0000256" key="2">
    <source>
        <dbReference type="ARBA" id="ARBA00022448"/>
    </source>
</evidence>
<evidence type="ECO:0000256" key="7">
    <source>
        <dbReference type="SAM" id="Phobius"/>
    </source>
</evidence>
<evidence type="ECO:0000313" key="9">
    <source>
        <dbReference type="EMBL" id="MFC5814720.1"/>
    </source>
</evidence>
<feature type="domain" description="Major facilitator superfamily (MFS) profile" evidence="8">
    <location>
        <begin position="17"/>
        <end position="489"/>
    </location>
</feature>
<evidence type="ECO:0000313" key="10">
    <source>
        <dbReference type="Proteomes" id="UP001596096"/>
    </source>
</evidence>
<dbReference type="Proteomes" id="UP001596096">
    <property type="component" value="Unassembled WGS sequence"/>
</dbReference>
<feature type="transmembrane region" description="Helical" evidence="7">
    <location>
        <begin position="335"/>
        <end position="354"/>
    </location>
</feature>
<feature type="transmembrane region" description="Helical" evidence="7">
    <location>
        <begin position="53"/>
        <end position="71"/>
    </location>
</feature>
<feature type="transmembrane region" description="Helical" evidence="7">
    <location>
        <begin position="464"/>
        <end position="486"/>
    </location>
</feature>
<accession>A0ABW1BQP3</accession>
<dbReference type="Pfam" id="PF07690">
    <property type="entry name" value="MFS_1"/>
    <property type="match status" value="1"/>
</dbReference>
<organism evidence="9 10">
    <name type="scientific">Nonomuraea harbinensis</name>
    <dbReference type="NCBI Taxonomy" id="1286938"/>
    <lineage>
        <taxon>Bacteria</taxon>
        <taxon>Bacillati</taxon>
        <taxon>Actinomycetota</taxon>
        <taxon>Actinomycetes</taxon>
        <taxon>Streptosporangiales</taxon>
        <taxon>Streptosporangiaceae</taxon>
        <taxon>Nonomuraea</taxon>
    </lineage>
</organism>
<sequence>MTTTTTSPRTGARAWLGLLVLALATLLLAVDNTVLMLALPHLAADLNPSATELLWITDVYGFMIAGFIITMGSIGDRIGRRRLLLIGAAAFAAASLVAAYSTTTVMLIGARVLLGIAGATIGPSALALVAGLFADARRRALAIGVFTACFMGGAAAGPVIGGVLLEHFWWGSVFLMGVPIMVAVLVGGLVLLPETRAEGSGRLDLASVAMSLAAILPLVHGLKELADDPGQPVAYAALGVGLAFGWAFVRRQRRLAEPLVDLRLFGDRSFSAALLILALAMVLQGGVYLFVSQHLQLVEGLSPLAAGLWMAVPALGLVAGSLAAPLVAGVFRPGLVVGAGLVMSAAGFAVVVAGDGLGTLIAGVTIAFLGMAPVGALGLGLIVGAAPPERSGSASAMAECGGELGIALGIALLGSVGTAVYGGTVTSPHAGGSLGEALTAAAALPPGQAADLVAEAQAAFTQGLLVVTALSGVLVLGLAVTAMTLLRHLRPIGGDR</sequence>
<keyword evidence="2" id="KW-0813">Transport</keyword>
<keyword evidence="4 7" id="KW-0812">Transmembrane</keyword>
<comment type="subcellular location">
    <subcellularLocation>
        <location evidence="1">Cell membrane</location>
        <topology evidence="1">Multi-pass membrane protein</topology>
    </subcellularLocation>
</comment>
<dbReference type="RefSeq" id="WP_219545869.1">
    <property type="nucleotide sequence ID" value="NZ_JAHKRN010000019.1"/>
</dbReference>
<feature type="transmembrane region" description="Helical" evidence="7">
    <location>
        <begin position="303"/>
        <end position="328"/>
    </location>
</feature>
<name>A0ABW1BQP3_9ACTN</name>
<keyword evidence="3" id="KW-1003">Cell membrane</keyword>
<dbReference type="EMBL" id="JBHSNW010000003">
    <property type="protein sequence ID" value="MFC5814720.1"/>
    <property type="molecule type" value="Genomic_DNA"/>
</dbReference>
<feature type="transmembrane region" description="Helical" evidence="7">
    <location>
        <begin position="203"/>
        <end position="220"/>
    </location>
</feature>
<reference evidence="10" key="1">
    <citation type="journal article" date="2019" name="Int. J. Syst. Evol. Microbiol.">
        <title>The Global Catalogue of Microorganisms (GCM) 10K type strain sequencing project: providing services to taxonomists for standard genome sequencing and annotation.</title>
        <authorList>
            <consortium name="The Broad Institute Genomics Platform"/>
            <consortium name="The Broad Institute Genome Sequencing Center for Infectious Disease"/>
            <person name="Wu L."/>
            <person name="Ma J."/>
        </authorList>
    </citation>
    <scope>NUCLEOTIDE SEQUENCE [LARGE SCALE GENOMIC DNA]</scope>
    <source>
        <strain evidence="10">CGMCC 4.7106</strain>
    </source>
</reference>
<dbReference type="CDD" id="cd17321">
    <property type="entry name" value="MFS_MMR_MDR_like"/>
    <property type="match status" value="1"/>
</dbReference>